<dbReference type="Proteomes" id="UP001270362">
    <property type="component" value="Unassembled WGS sequence"/>
</dbReference>
<sequence>MTTTTTTTTTTTSNSLEVSRQWQDPKGDDDDDGNFEWAGIAPSRSIEWHPCFSKRLDCARLDVPMDWQDPTEDRRVVLAIMRLRAATATNTSDYRGPVFFNPGGPGGSGIWSLRDHGKHLQTVVGVNHDIVSFDPRGIGASVPRIECWGSAQDRMIWDLQDVGVVDAHPGVLYDAYARAAAFSRLCEQNLEASGILHHSSTTSHARDMLEILEKMGETKLRYWGFSYGTVLGGMFAALYPDKVERMVNDGNVDYREWFDGAYINFLHDTDTVMDAFYDFCFQAGPLKCAFCAASPASIRARLDALLATILVTPILIPPAEHGPAMPELVTYSKVKRMISTALYQPIHRFRRVAEVFAALELGNGRPYYEYTSQAGPDPAAFCSAESVPPTVPISGSTEGTADAFPAIMCSDGQPFNSTIHEFEDYARRLQEMSSVAGSVQIVFRLSCVGRQMRPKWRFAGPVAGNTSFPVLFVANIADNVTPLISATNNSAAFPRSVVLVQNSYGHTSLAAASTCTARFIRAYFQNGTIPAANTVCEPDAIPFEAAFADHSHDLDALDVDGGPDGELTTAIRALSRGASWASNFRPRYS</sequence>
<evidence type="ECO:0000256" key="1">
    <source>
        <dbReference type="ARBA" id="ARBA00010088"/>
    </source>
</evidence>
<accession>A0AAE1CHF4</accession>
<dbReference type="GO" id="GO:0016787">
    <property type="term" value="F:hydrolase activity"/>
    <property type="evidence" value="ECO:0007669"/>
    <property type="project" value="UniProtKB-KW"/>
</dbReference>
<dbReference type="InterPro" id="IPR029058">
    <property type="entry name" value="AB_hydrolase_fold"/>
</dbReference>
<dbReference type="InterPro" id="IPR013595">
    <property type="entry name" value="Pept_S33_TAP-like_C"/>
</dbReference>
<dbReference type="PANTHER" id="PTHR43248">
    <property type="entry name" value="2-SUCCINYL-6-HYDROXY-2,4-CYCLOHEXADIENE-1-CARBOXYLATE SYNTHASE"/>
    <property type="match status" value="1"/>
</dbReference>
<reference evidence="6" key="1">
    <citation type="journal article" date="2023" name="Mol. Phylogenet. Evol.">
        <title>Genome-scale phylogeny and comparative genomics of the fungal order Sordariales.</title>
        <authorList>
            <person name="Hensen N."/>
            <person name="Bonometti L."/>
            <person name="Westerberg I."/>
            <person name="Brannstrom I.O."/>
            <person name="Guillou S."/>
            <person name="Cros-Aarteil S."/>
            <person name="Calhoun S."/>
            <person name="Haridas S."/>
            <person name="Kuo A."/>
            <person name="Mondo S."/>
            <person name="Pangilinan J."/>
            <person name="Riley R."/>
            <person name="LaButti K."/>
            <person name="Andreopoulos B."/>
            <person name="Lipzen A."/>
            <person name="Chen C."/>
            <person name="Yan M."/>
            <person name="Daum C."/>
            <person name="Ng V."/>
            <person name="Clum A."/>
            <person name="Steindorff A."/>
            <person name="Ohm R.A."/>
            <person name="Martin F."/>
            <person name="Silar P."/>
            <person name="Natvig D.O."/>
            <person name="Lalanne C."/>
            <person name="Gautier V."/>
            <person name="Ament-Velasquez S.L."/>
            <person name="Kruys A."/>
            <person name="Hutchinson M.I."/>
            <person name="Powell A.J."/>
            <person name="Barry K."/>
            <person name="Miller A.N."/>
            <person name="Grigoriev I.V."/>
            <person name="Debuchy R."/>
            <person name="Gladieux P."/>
            <person name="Hiltunen Thoren M."/>
            <person name="Johannesson H."/>
        </authorList>
    </citation>
    <scope>NUCLEOTIDE SEQUENCE</scope>
    <source>
        <strain evidence="6">CBS 314.62</strain>
    </source>
</reference>
<protein>
    <submittedName>
        <fullName evidence="6">TAP-like protein-domain-containing protein</fullName>
    </submittedName>
</protein>
<feature type="compositionally biased region" description="Polar residues" evidence="3">
    <location>
        <begin position="13"/>
        <end position="22"/>
    </location>
</feature>
<dbReference type="AlphaFoldDB" id="A0AAE1CHF4"/>
<evidence type="ECO:0000313" key="6">
    <source>
        <dbReference type="EMBL" id="KAK3694465.1"/>
    </source>
</evidence>
<evidence type="ECO:0000259" key="5">
    <source>
        <dbReference type="Pfam" id="PF08386"/>
    </source>
</evidence>
<organism evidence="6 7">
    <name type="scientific">Podospora appendiculata</name>
    <dbReference type="NCBI Taxonomy" id="314037"/>
    <lineage>
        <taxon>Eukaryota</taxon>
        <taxon>Fungi</taxon>
        <taxon>Dikarya</taxon>
        <taxon>Ascomycota</taxon>
        <taxon>Pezizomycotina</taxon>
        <taxon>Sordariomycetes</taxon>
        <taxon>Sordariomycetidae</taxon>
        <taxon>Sordariales</taxon>
        <taxon>Podosporaceae</taxon>
        <taxon>Podospora</taxon>
    </lineage>
</organism>
<reference evidence="6" key="2">
    <citation type="submission" date="2023-06" db="EMBL/GenBank/DDBJ databases">
        <authorList>
            <consortium name="Lawrence Berkeley National Laboratory"/>
            <person name="Haridas S."/>
            <person name="Hensen N."/>
            <person name="Bonometti L."/>
            <person name="Westerberg I."/>
            <person name="Brannstrom I.O."/>
            <person name="Guillou S."/>
            <person name="Cros-Aarteil S."/>
            <person name="Calhoun S."/>
            <person name="Kuo A."/>
            <person name="Mondo S."/>
            <person name="Pangilinan J."/>
            <person name="Riley R."/>
            <person name="Labutti K."/>
            <person name="Andreopoulos B."/>
            <person name="Lipzen A."/>
            <person name="Chen C."/>
            <person name="Yanf M."/>
            <person name="Daum C."/>
            <person name="Ng V."/>
            <person name="Clum A."/>
            <person name="Steindorff A."/>
            <person name="Ohm R."/>
            <person name="Martin F."/>
            <person name="Silar P."/>
            <person name="Natvig D."/>
            <person name="Lalanne C."/>
            <person name="Gautier V."/>
            <person name="Ament-Velasquez S.L."/>
            <person name="Kruys A."/>
            <person name="Hutchinson M.I."/>
            <person name="Powell A.J."/>
            <person name="Barry K."/>
            <person name="Miller A.N."/>
            <person name="Grigoriev I.V."/>
            <person name="Debuchy R."/>
            <person name="Gladieux P."/>
            <person name="Thoren M.H."/>
            <person name="Johannesson H."/>
        </authorList>
    </citation>
    <scope>NUCLEOTIDE SEQUENCE</scope>
    <source>
        <strain evidence="6">CBS 314.62</strain>
    </source>
</reference>
<proteinExistence type="inferred from homology"/>
<name>A0AAE1CHF4_9PEZI</name>
<gene>
    <name evidence="6" type="ORF">B0T22DRAFT_368489</name>
</gene>
<comment type="similarity">
    <text evidence="1">Belongs to the peptidase S33 family.</text>
</comment>
<feature type="compositionally biased region" description="Low complexity" evidence="3">
    <location>
        <begin position="1"/>
        <end position="12"/>
    </location>
</feature>
<feature type="region of interest" description="Disordered" evidence="3">
    <location>
        <begin position="1"/>
        <end position="34"/>
    </location>
</feature>
<keyword evidence="7" id="KW-1185">Reference proteome</keyword>
<evidence type="ECO:0000256" key="3">
    <source>
        <dbReference type="SAM" id="MobiDB-lite"/>
    </source>
</evidence>
<keyword evidence="2" id="KW-0378">Hydrolase</keyword>
<dbReference type="Pfam" id="PF08386">
    <property type="entry name" value="Abhydrolase_4"/>
    <property type="match status" value="1"/>
</dbReference>
<dbReference type="InterPro" id="IPR051601">
    <property type="entry name" value="Serine_prot/Carboxylest_S33"/>
</dbReference>
<dbReference type="Gene3D" id="3.40.50.1820">
    <property type="entry name" value="alpha/beta hydrolase"/>
    <property type="match status" value="1"/>
</dbReference>
<feature type="domain" description="AB hydrolase-1" evidence="4">
    <location>
        <begin position="97"/>
        <end position="277"/>
    </location>
</feature>
<dbReference type="Pfam" id="PF00561">
    <property type="entry name" value="Abhydrolase_1"/>
    <property type="match status" value="1"/>
</dbReference>
<evidence type="ECO:0000259" key="4">
    <source>
        <dbReference type="Pfam" id="PF00561"/>
    </source>
</evidence>
<dbReference type="EMBL" id="JAULSO010000001">
    <property type="protein sequence ID" value="KAK3694465.1"/>
    <property type="molecule type" value="Genomic_DNA"/>
</dbReference>
<evidence type="ECO:0000256" key="2">
    <source>
        <dbReference type="ARBA" id="ARBA00022801"/>
    </source>
</evidence>
<evidence type="ECO:0000313" key="7">
    <source>
        <dbReference type="Proteomes" id="UP001270362"/>
    </source>
</evidence>
<dbReference type="InterPro" id="IPR000073">
    <property type="entry name" value="AB_hydrolase_1"/>
</dbReference>
<feature type="domain" description="Peptidase S33 tripeptidyl aminopeptidase-like C-terminal" evidence="5">
    <location>
        <begin position="435"/>
        <end position="536"/>
    </location>
</feature>
<dbReference type="SUPFAM" id="SSF53474">
    <property type="entry name" value="alpha/beta-Hydrolases"/>
    <property type="match status" value="1"/>
</dbReference>
<comment type="caution">
    <text evidence="6">The sequence shown here is derived from an EMBL/GenBank/DDBJ whole genome shotgun (WGS) entry which is preliminary data.</text>
</comment>
<dbReference type="PANTHER" id="PTHR43248:SF25">
    <property type="entry name" value="AB HYDROLASE-1 DOMAIN-CONTAINING PROTEIN-RELATED"/>
    <property type="match status" value="1"/>
</dbReference>